<evidence type="ECO:0000256" key="7">
    <source>
        <dbReference type="ARBA" id="ARBA00022801"/>
    </source>
</evidence>
<proteinExistence type="inferred from homology"/>
<evidence type="ECO:0000256" key="6">
    <source>
        <dbReference type="ARBA" id="ARBA00022759"/>
    </source>
</evidence>
<keyword evidence="3 10" id="KW-0963">Cytoplasm</keyword>
<evidence type="ECO:0000313" key="14">
    <source>
        <dbReference type="Proteomes" id="UP000308199"/>
    </source>
</evidence>
<protein>
    <recommendedName>
        <fullName evidence="12">VLRF1 domain-containing protein</fullName>
    </recommendedName>
</protein>
<dbReference type="PANTHER" id="PTHR16036:SF2">
    <property type="entry name" value="TRNA ENDONUCLEASE ANKZF1"/>
    <property type="match status" value="1"/>
</dbReference>
<comment type="domain">
    <text evidence="10">The VLRF1 domain mediates binding to the 60S ribosomal subunit.</text>
</comment>
<evidence type="ECO:0000259" key="12">
    <source>
        <dbReference type="PROSITE" id="PS52044"/>
    </source>
</evidence>
<evidence type="ECO:0000256" key="1">
    <source>
        <dbReference type="ARBA" id="ARBA00004496"/>
    </source>
</evidence>
<dbReference type="InterPro" id="IPR047139">
    <property type="entry name" value="ANKZ1/VMS1"/>
</dbReference>
<dbReference type="AlphaFoldDB" id="A0A4S4LJ37"/>
<evidence type="ECO:0000256" key="8">
    <source>
        <dbReference type="ARBA" id="ARBA00023043"/>
    </source>
</evidence>
<evidence type="ECO:0000256" key="11">
    <source>
        <dbReference type="SAM" id="MobiDB-lite"/>
    </source>
</evidence>
<comment type="caution">
    <text evidence="13">The sequence shown here is derived from an EMBL/GenBank/DDBJ whole genome shotgun (WGS) entry which is preliminary data.</text>
</comment>
<keyword evidence="5" id="KW-0677">Repeat</keyword>
<dbReference type="EMBL" id="SGPK01000004">
    <property type="protein sequence ID" value="THH12064.1"/>
    <property type="molecule type" value="Genomic_DNA"/>
</dbReference>
<accession>A0A4S4LJ37</accession>
<dbReference type="GO" id="GO:0016787">
    <property type="term" value="F:hydrolase activity"/>
    <property type="evidence" value="ECO:0007669"/>
    <property type="project" value="UniProtKB-KW"/>
</dbReference>
<keyword evidence="8" id="KW-0040">ANK repeat</keyword>
<organism evidence="13 14">
    <name type="scientific">Phellinidium pouzarii</name>
    <dbReference type="NCBI Taxonomy" id="167371"/>
    <lineage>
        <taxon>Eukaryota</taxon>
        <taxon>Fungi</taxon>
        <taxon>Dikarya</taxon>
        <taxon>Basidiomycota</taxon>
        <taxon>Agaricomycotina</taxon>
        <taxon>Agaricomycetes</taxon>
        <taxon>Hymenochaetales</taxon>
        <taxon>Hymenochaetaceae</taxon>
        <taxon>Phellinidium</taxon>
    </lineage>
</organism>
<dbReference type="Proteomes" id="UP000308199">
    <property type="component" value="Unassembled WGS sequence"/>
</dbReference>
<reference evidence="13 14" key="1">
    <citation type="submission" date="2019-02" db="EMBL/GenBank/DDBJ databases">
        <title>Genome sequencing of the rare red list fungi Phellinidium pouzarii.</title>
        <authorList>
            <person name="Buettner E."/>
            <person name="Kellner H."/>
        </authorList>
    </citation>
    <scope>NUCLEOTIDE SEQUENCE [LARGE SCALE GENOMIC DNA]</scope>
    <source>
        <strain evidence="13 14">DSM 108285</strain>
    </source>
</reference>
<feature type="compositionally biased region" description="Polar residues" evidence="11">
    <location>
        <begin position="252"/>
        <end position="261"/>
    </location>
</feature>
<evidence type="ECO:0000256" key="9">
    <source>
        <dbReference type="ARBA" id="ARBA00023054"/>
    </source>
</evidence>
<evidence type="ECO:0000256" key="2">
    <source>
        <dbReference type="ARBA" id="ARBA00009262"/>
    </source>
</evidence>
<evidence type="ECO:0000256" key="3">
    <source>
        <dbReference type="ARBA" id="ARBA00022490"/>
    </source>
</evidence>
<keyword evidence="7 10" id="KW-0378">Hydrolase</keyword>
<feature type="compositionally biased region" description="Basic and acidic residues" evidence="11">
    <location>
        <begin position="571"/>
        <end position="591"/>
    </location>
</feature>
<feature type="compositionally biased region" description="Basic and acidic residues" evidence="11">
    <location>
        <begin position="553"/>
        <end position="563"/>
    </location>
</feature>
<evidence type="ECO:0000256" key="5">
    <source>
        <dbReference type="ARBA" id="ARBA00022737"/>
    </source>
</evidence>
<dbReference type="OrthoDB" id="429841at2759"/>
<comment type="similarity">
    <text evidence="2 10">Belongs to the ANKZF1/VMS1 family.</text>
</comment>
<keyword evidence="14" id="KW-1185">Reference proteome</keyword>
<keyword evidence="6 10" id="KW-0255">Endonuclease</keyword>
<evidence type="ECO:0000313" key="13">
    <source>
        <dbReference type="EMBL" id="THH12064.1"/>
    </source>
</evidence>
<dbReference type="InterPro" id="IPR041175">
    <property type="entry name" value="VLRF1/Vms1"/>
</dbReference>
<keyword evidence="9" id="KW-0175">Coiled coil</keyword>
<comment type="subcellular location">
    <subcellularLocation>
        <location evidence="1">Cytoplasm</location>
    </subcellularLocation>
</comment>
<feature type="compositionally biased region" description="Basic and acidic residues" evidence="11">
    <location>
        <begin position="389"/>
        <end position="400"/>
    </location>
</feature>
<dbReference type="PROSITE" id="PS52044">
    <property type="entry name" value="VLRF1"/>
    <property type="match status" value="1"/>
</dbReference>
<feature type="domain" description="VLRF1" evidence="12">
    <location>
        <begin position="190"/>
        <end position="353"/>
    </location>
</feature>
<feature type="region of interest" description="Disordered" evidence="11">
    <location>
        <begin position="552"/>
        <end position="630"/>
    </location>
</feature>
<dbReference type="GO" id="GO:0036503">
    <property type="term" value="P:ERAD pathway"/>
    <property type="evidence" value="ECO:0007669"/>
    <property type="project" value="TreeGrafter"/>
</dbReference>
<sequence length="650" mass="72386">MSRATNFHIFSLPLELLDTLTPRNLLAQPDRTLTPEPVKPAETVQVLSGARSCNVCLGAVFTDVDDQRAHFRSDWHRYNVKARLGNAKVVSEAEFAILIEALEDSLSGSESSDDDEASESDTVQNLLAKTHIKSRSPSPTAVSNVPRTALIWFHSPPATQIGIYRAVLPHEAPQNSYLNELRVMQTPLPDGRKWTLFMVAGGHFAGIVVRVSRASEAEFDAPQKGKQKKPVPEMEILRHKTFHRYTTRRKQGGSQSVNDNAKGNAKSAGAQLRRYGEQALRDDIRGLIEEWSDDISTSERIWLRANSSNRRIFMDYDEAIIAKGDSRLRTFPFPTRRPTQSELSRCLLELTKVKVTYFTEEELQAQDEAFLASLPKPRPKPQTPAPSKPVEKKVEPKLNKEEEVHRDKWSRFLEMIKKGRLEAAKAFWDRDGASIGGVDAAIPEWTGEKAGTILQLASSFGQAEMTAWLLDDLHADPTILVLSNLPRVIEEAEASDSQDASSDPPAGTFISHKTAYDVASSRAVRDAFRRSAATRPDEWDWLGAGHIPSMLSAEREAERDSKKKERRKGLKDKICEREAKEREESRNDTPETHIPVPVKTSSGKPGSQKLGGGLAASEGLAGLTPEMRGRIERERRARAAEARLKALGSR</sequence>
<dbReference type="Pfam" id="PF18826">
    <property type="entry name" value="bVLRF1"/>
    <property type="match status" value="1"/>
</dbReference>
<evidence type="ECO:0000256" key="10">
    <source>
        <dbReference type="PROSITE-ProRule" id="PRU01389"/>
    </source>
</evidence>
<feature type="region of interest" description="Disordered" evidence="11">
    <location>
        <begin position="371"/>
        <end position="400"/>
    </location>
</feature>
<evidence type="ECO:0000256" key="4">
    <source>
        <dbReference type="ARBA" id="ARBA00022722"/>
    </source>
</evidence>
<dbReference type="GO" id="GO:0005737">
    <property type="term" value="C:cytoplasm"/>
    <property type="evidence" value="ECO:0007669"/>
    <property type="project" value="UniProtKB-SubCell"/>
</dbReference>
<name>A0A4S4LJ37_9AGAM</name>
<dbReference type="GO" id="GO:0004519">
    <property type="term" value="F:endonuclease activity"/>
    <property type="evidence" value="ECO:0007669"/>
    <property type="project" value="UniProtKB-KW"/>
</dbReference>
<feature type="region of interest" description="Disordered" evidence="11">
    <location>
        <begin position="246"/>
        <end position="271"/>
    </location>
</feature>
<feature type="active site" evidence="10">
    <location>
        <position position="255"/>
    </location>
</feature>
<gene>
    <name evidence="13" type="ORF">EW145_g250</name>
</gene>
<keyword evidence="4 10" id="KW-0540">Nuclease</keyword>
<dbReference type="PANTHER" id="PTHR16036">
    <property type="entry name" value="ANKYRIN REPEAT AND ZINC FINGER DOMAIN-CONTAINING PROTEIN 1"/>
    <property type="match status" value="1"/>
</dbReference>